<evidence type="ECO:0008006" key="4">
    <source>
        <dbReference type="Google" id="ProtNLM"/>
    </source>
</evidence>
<dbReference type="PANTHER" id="PTHR34853:SF1">
    <property type="entry name" value="LIPASE 5"/>
    <property type="match status" value="1"/>
</dbReference>
<dbReference type="AlphaFoldDB" id="A0A7W7Q8T8"/>
<accession>A0A7W7Q8T8</accession>
<evidence type="ECO:0000256" key="1">
    <source>
        <dbReference type="SAM" id="SignalP"/>
    </source>
</evidence>
<dbReference type="InterPro" id="IPR029058">
    <property type="entry name" value="AB_hydrolase_fold"/>
</dbReference>
<gene>
    <name evidence="2" type="ORF">FHR82_004994</name>
</gene>
<dbReference type="RefSeq" id="WP_184812854.1">
    <property type="nucleotide sequence ID" value="NZ_JACHJQ010000005.1"/>
</dbReference>
<reference evidence="2 3" key="1">
    <citation type="submission" date="2020-08" db="EMBL/GenBank/DDBJ databases">
        <title>Genomic Encyclopedia of Type Strains, Phase III (KMG-III): the genomes of soil and plant-associated and newly described type strains.</title>
        <authorList>
            <person name="Whitman W."/>
        </authorList>
    </citation>
    <scope>NUCLEOTIDE SEQUENCE [LARGE SCALE GENOMIC DNA]</scope>
    <source>
        <strain evidence="2 3">CECT 8960</strain>
    </source>
</reference>
<dbReference type="Pfam" id="PF03583">
    <property type="entry name" value="LIP"/>
    <property type="match status" value="1"/>
</dbReference>
<sequence length="404" mass="41800">MSVRRALSTVLTVATAALLVAGPSAVAQVDFYQPPSPLPAGANGDVIKSAPVNYLGADATRIMYLSRDTAGDPIPVTGTVLVPSQPWSGPGERPIVAYAPFTAGLGDQCATSKTLVGEGAGDAAALFQKLFVDALLRKGFAVAQTDYQGLGTPGDHTYAVRASQAHATLDVVRAAQRLDDAGLPADGPVGIAGYSQGGGASAAAAELAPEYAPELDIAGAYVGAPPADMSVLAESLDGGLYIGFLGFALVGLNEAYPDSGILDLANDEGRRVFDEARGKCTLDAVFSFMFRQTSDLTVDGRPVADYLAEPPFDAIVADNLIGTRKPEAAVLLEHGPADDVLPYEQARQLGRDWCAQGTSVQFNDLDVLPVFAHLLGMPAATDHAANWLAEVFAGRPGPGNCGQF</sequence>
<dbReference type="GO" id="GO:0004806">
    <property type="term" value="F:triacylglycerol lipase activity"/>
    <property type="evidence" value="ECO:0007669"/>
    <property type="project" value="InterPro"/>
</dbReference>
<dbReference type="PANTHER" id="PTHR34853">
    <property type="match status" value="1"/>
</dbReference>
<comment type="caution">
    <text evidence="2">The sequence shown here is derived from an EMBL/GenBank/DDBJ whole genome shotgun (WGS) entry which is preliminary data.</text>
</comment>
<dbReference type="Gene3D" id="1.10.260.130">
    <property type="match status" value="1"/>
</dbReference>
<dbReference type="EMBL" id="JACHJQ010000005">
    <property type="protein sequence ID" value="MBB4908741.1"/>
    <property type="molecule type" value="Genomic_DNA"/>
</dbReference>
<keyword evidence="3" id="KW-1185">Reference proteome</keyword>
<evidence type="ECO:0000313" key="2">
    <source>
        <dbReference type="EMBL" id="MBB4908741.1"/>
    </source>
</evidence>
<dbReference type="GO" id="GO:0016042">
    <property type="term" value="P:lipid catabolic process"/>
    <property type="evidence" value="ECO:0007669"/>
    <property type="project" value="InterPro"/>
</dbReference>
<organism evidence="2 3">
    <name type="scientific">Actinophytocola algeriensis</name>
    <dbReference type="NCBI Taxonomy" id="1768010"/>
    <lineage>
        <taxon>Bacteria</taxon>
        <taxon>Bacillati</taxon>
        <taxon>Actinomycetota</taxon>
        <taxon>Actinomycetes</taxon>
        <taxon>Pseudonocardiales</taxon>
        <taxon>Pseudonocardiaceae</taxon>
    </lineage>
</organism>
<dbReference type="InterPro" id="IPR005152">
    <property type="entry name" value="Lipase_secreted"/>
</dbReference>
<dbReference type="Proteomes" id="UP000520767">
    <property type="component" value="Unassembled WGS sequence"/>
</dbReference>
<keyword evidence="1" id="KW-0732">Signal</keyword>
<evidence type="ECO:0000313" key="3">
    <source>
        <dbReference type="Proteomes" id="UP000520767"/>
    </source>
</evidence>
<dbReference type="PIRSF" id="PIRSF029171">
    <property type="entry name" value="Esterase_LipA"/>
    <property type="match status" value="1"/>
</dbReference>
<protein>
    <recommendedName>
        <fullName evidence="4">Secretory lipase</fullName>
    </recommendedName>
</protein>
<name>A0A7W7Q8T8_9PSEU</name>
<proteinExistence type="predicted"/>
<feature type="chain" id="PRO_5031155173" description="Secretory lipase" evidence="1">
    <location>
        <begin position="28"/>
        <end position="404"/>
    </location>
</feature>
<dbReference type="SUPFAM" id="SSF53474">
    <property type="entry name" value="alpha/beta-Hydrolases"/>
    <property type="match status" value="1"/>
</dbReference>
<feature type="signal peptide" evidence="1">
    <location>
        <begin position="1"/>
        <end position="27"/>
    </location>
</feature>
<dbReference type="Gene3D" id="3.40.50.1820">
    <property type="entry name" value="alpha/beta hydrolase"/>
    <property type="match status" value="1"/>
</dbReference>